<evidence type="ECO:0000313" key="5">
    <source>
        <dbReference type="Proteomes" id="UP000238479"/>
    </source>
</evidence>
<evidence type="ECO:0000256" key="1">
    <source>
        <dbReference type="ARBA" id="ARBA00010515"/>
    </source>
</evidence>
<protein>
    <submittedName>
        <fullName evidence="4">Putative carboxylesterase</fullName>
        <ecNumber evidence="4">3.1.1.1</ecNumber>
    </submittedName>
</protein>
<dbReference type="InterPro" id="IPR013094">
    <property type="entry name" value="AB_hydrolase_3"/>
</dbReference>
<evidence type="ECO:0000259" key="3">
    <source>
        <dbReference type="Pfam" id="PF07859"/>
    </source>
</evidence>
<feature type="domain" description="Alpha/beta hydrolase fold-3" evidence="3">
    <location>
        <begin position="77"/>
        <end position="296"/>
    </location>
</feature>
<dbReference type="Gene3D" id="3.40.50.1820">
    <property type="entry name" value="alpha/beta hydrolase"/>
    <property type="match status" value="1"/>
</dbReference>
<dbReference type="Proteomes" id="UP000238479">
    <property type="component" value="Chromosome 6"/>
</dbReference>
<dbReference type="Pfam" id="PF07859">
    <property type="entry name" value="Abhydrolase_3"/>
    <property type="match status" value="1"/>
</dbReference>
<dbReference type="PANTHER" id="PTHR23024">
    <property type="entry name" value="ARYLACETAMIDE DEACETYLASE"/>
    <property type="match status" value="1"/>
</dbReference>
<dbReference type="STRING" id="74649.A0A2P6PMM9"/>
<dbReference type="AlphaFoldDB" id="A0A2P6PMM9"/>
<accession>A0A2P6PMM9</accession>
<feature type="active site" evidence="2">
    <location>
        <position position="165"/>
    </location>
</feature>
<dbReference type="Gramene" id="PRQ23160">
    <property type="protein sequence ID" value="PRQ23160"/>
    <property type="gene ID" value="RchiOBHm_Chr6g0258281"/>
</dbReference>
<dbReference type="InterPro" id="IPR029058">
    <property type="entry name" value="AB_hydrolase_fold"/>
</dbReference>
<dbReference type="InterPro" id="IPR033140">
    <property type="entry name" value="Lipase_GDXG_put_SER_AS"/>
</dbReference>
<sequence>MSDELAHDFSPMIKVYKDGRIDRPWGTTTVPASIDPQTGVQSKDVVISTAPPVSVRLYIPKSTTTESAESTRKLPLLVYFHGGGFCIGSAFSRIYHNYCNSLVSEANVVAVSVDYRLVPEHPLPAAYEDSWAALKWVESHFAGTGPEEWLNRHADLNRVFFSGDSAGANIAHHMGLRVGSEKLVGFKLNGIVLGHPYFWGEEPIGGEVALGENHREHLAALWRFAYPLTSGSDDPLFNPGKDPKLGELGCEKVLVCVAEKDALKDRGWYYSEVLKKSGWNGVVEVLETKEEQHVFHLINPSCDNAVTMLKKIVSFMN</sequence>
<keyword evidence="5" id="KW-1185">Reference proteome</keyword>
<gene>
    <name evidence="4" type="ORF">RchiOBHm_Chr6g0258281</name>
</gene>
<dbReference type="OrthoDB" id="408631at2759"/>
<comment type="similarity">
    <text evidence="1">Belongs to the 'GDXG' lipolytic enzyme family.</text>
</comment>
<dbReference type="InterPro" id="IPR050466">
    <property type="entry name" value="Carboxylest/Gibb_receptor"/>
</dbReference>
<dbReference type="OMA" id="GEGHEPW"/>
<dbReference type="GO" id="GO:0106435">
    <property type="term" value="F:carboxylesterase activity"/>
    <property type="evidence" value="ECO:0007669"/>
    <property type="project" value="UniProtKB-EC"/>
</dbReference>
<comment type="caution">
    <text evidence="4">The sequence shown here is derived from an EMBL/GenBank/DDBJ whole genome shotgun (WGS) entry which is preliminary data.</text>
</comment>
<dbReference type="EMBL" id="PDCK01000044">
    <property type="protein sequence ID" value="PRQ23160.1"/>
    <property type="molecule type" value="Genomic_DNA"/>
</dbReference>
<dbReference type="SUPFAM" id="SSF53474">
    <property type="entry name" value="alpha/beta-Hydrolases"/>
    <property type="match status" value="1"/>
</dbReference>
<organism evidence="4 5">
    <name type="scientific">Rosa chinensis</name>
    <name type="common">China rose</name>
    <dbReference type="NCBI Taxonomy" id="74649"/>
    <lineage>
        <taxon>Eukaryota</taxon>
        <taxon>Viridiplantae</taxon>
        <taxon>Streptophyta</taxon>
        <taxon>Embryophyta</taxon>
        <taxon>Tracheophyta</taxon>
        <taxon>Spermatophyta</taxon>
        <taxon>Magnoliopsida</taxon>
        <taxon>eudicotyledons</taxon>
        <taxon>Gunneridae</taxon>
        <taxon>Pentapetalae</taxon>
        <taxon>rosids</taxon>
        <taxon>fabids</taxon>
        <taxon>Rosales</taxon>
        <taxon>Rosaceae</taxon>
        <taxon>Rosoideae</taxon>
        <taxon>Rosoideae incertae sedis</taxon>
        <taxon>Rosa</taxon>
    </lineage>
</organism>
<dbReference type="EC" id="3.1.1.1" evidence="4"/>
<name>A0A2P6PMM9_ROSCH</name>
<reference evidence="4 5" key="1">
    <citation type="journal article" date="2018" name="Nat. Genet.">
        <title>The Rosa genome provides new insights in the design of modern roses.</title>
        <authorList>
            <person name="Bendahmane M."/>
        </authorList>
    </citation>
    <scope>NUCLEOTIDE SEQUENCE [LARGE SCALE GENOMIC DNA]</scope>
    <source>
        <strain evidence="5">cv. Old Blush</strain>
    </source>
</reference>
<evidence type="ECO:0000256" key="2">
    <source>
        <dbReference type="PROSITE-ProRule" id="PRU10038"/>
    </source>
</evidence>
<dbReference type="PANTHER" id="PTHR23024:SF467">
    <property type="entry name" value="CARBOXYLESTERASE 12-RELATED"/>
    <property type="match status" value="1"/>
</dbReference>
<evidence type="ECO:0000313" key="4">
    <source>
        <dbReference type="EMBL" id="PRQ23160.1"/>
    </source>
</evidence>
<keyword evidence="4" id="KW-0378">Hydrolase</keyword>
<dbReference type="PROSITE" id="PS01174">
    <property type="entry name" value="LIPASE_GDXG_SER"/>
    <property type="match status" value="1"/>
</dbReference>
<proteinExistence type="inferred from homology"/>